<dbReference type="PROSITE" id="PS50165">
    <property type="entry name" value="UVRC"/>
    <property type="match status" value="1"/>
</dbReference>
<dbReference type="GO" id="GO:0009381">
    <property type="term" value="F:excinuclease ABC activity"/>
    <property type="evidence" value="ECO:0007669"/>
    <property type="project" value="UniProtKB-UniRule"/>
</dbReference>
<sequence length="591" mass="68658">MRGEIEAKIRNAPSLPGVYIFKGKTERPLYIGKAADLNKRLRSYLQPTDPKSRRILNSAVDLEYIVTNSDTEALTLEESLIKLNRPRYNIRLKDDKKYPYLKLTIQDKFPRLYLTRNLKKDGSLIFGPYTSARSLRETIRTVTRIFRLRSCRKRLPLKTLERPCLNFYMKRCLAPCQGNIGEEEYRTIVDEVIQFLKGKSDQLEARIERLMLAAAEKEQFELAARYRDQLRALRTVKRRQQIITADGIDRDVIGIATAPKLAVAVIFKIRDNHLLGKETYRFEKDPTTEPEEIGASILRMIYTHLSFLPDEIVVRTRSEDASLFERWAWEYRRQKVVVRTNPKWERKNLLEWATKNAGLALSEELARRPLPKPLIDLMQHLNLPRPPCWIEAFDVSNLKGKEATGSSVAFINGRPKKSLYRRYRIRSVDGIDDYAMIREVIHRRLKDLGRELPDLLLIDGGRGQLSAAITAMKETEIEIPVLAFAKRFDQLFFPDGRVVSIPPTSPALHLLKRVRDEAHRFAITYHRKLRRKKLRRMSLEALPGIGPKRALILYRYFQDIETLKRASEEELRSIPGIGKELARSIYEALHS</sequence>
<dbReference type="Pfam" id="PF01541">
    <property type="entry name" value="GIY-YIG"/>
    <property type="match status" value="1"/>
</dbReference>
<evidence type="ECO:0000256" key="1">
    <source>
        <dbReference type="ARBA" id="ARBA00022490"/>
    </source>
</evidence>
<dbReference type="GO" id="GO:0009432">
    <property type="term" value="P:SOS response"/>
    <property type="evidence" value="ECO:0007669"/>
    <property type="project" value="UniProtKB-UniRule"/>
</dbReference>
<dbReference type="NCBIfam" id="TIGR00194">
    <property type="entry name" value="uvrC"/>
    <property type="match status" value="1"/>
</dbReference>
<organism evidence="10 11">
    <name type="scientific">candidate division WOR-3 bacterium</name>
    <dbReference type="NCBI Taxonomy" id="2052148"/>
    <lineage>
        <taxon>Bacteria</taxon>
        <taxon>Bacteria division WOR-3</taxon>
    </lineage>
</organism>
<evidence type="ECO:0000313" key="10">
    <source>
        <dbReference type="EMBL" id="RKX70985.1"/>
    </source>
</evidence>
<dbReference type="Pfam" id="PF14520">
    <property type="entry name" value="HHH_5"/>
    <property type="match status" value="1"/>
</dbReference>
<dbReference type="GO" id="GO:0006289">
    <property type="term" value="P:nucleotide-excision repair"/>
    <property type="evidence" value="ECO:0007669"/>
    <property type="project" value="UniProtKB-UniRule"/>
</dbReference>
<dbReference type="GO" id="GO:0003677">
    <property type="term" value="F:DNA binding"/>
    <property type="evidence" value="ECO:0007669"/>
    <property type="project" value="UniProtKB-UniRule"/>
</dbReference>
<dbReference type="EMBL" id="QNBE01000021">
    <property type="protein sequence ID" value="RKX70985.1"/>
    <property type="molecule type" value="Genomic_DNA"/>
</dbReference>
<dbReference type="Gene3D" id="3.40.1440.10">
    <property type="entry name" value="GIY-YIG endonuclease"/>
    <property type="match status" value="1"/>
</dbReference>
<dbReference type="Pfam" id="PF08459">
    <property type="entry name" value="UvrC_RNaseH_dom"/>
    <property type="match status" value="1"/>
</dbReference>
<dbReference type="FunFam" id="3.40.1440.10:FF:000001">
    <property type="entry name" value="UvrABC system protein C"/>
    <property type="match status" value="1"/>
</dbReference>
<evidence type="ECO:0000259" key="9">
    <source>
        <dbReference type="PROSITE" id="PS50165"/>
    </source>
</evidence>
<evidence type="ECO:0000313" key="11">
    <source>
        <dbReference type="Proteomes" id="UP000268469"/>
    </source>
</evidence>
<dbReference type="InterPro" id="IPR035901">
    <property type="entry name" value="GIY-YIG_endonuc_sf"/>
</dbReference>
<reference evidence="10 11" key="1">
    <citation type="submission" date="2018-06" db="EMBL/GenBank/DDBJ databases">
        <title>Extensive metabolic versatility and redundancy in microbially diverse, dynamic hydrothermal sediments.</title>
        <authorList>
            <person name="Dombrowski N."/>
            <person name="Teske A."/>
            <person name="Baker B.J."/>
        </authorList>
    </citation>
    <scope>NUCLEOTIDE SEQUENCE [LARGE SCALE GENOMIC DNA]</scope>
    <source>
        <strain evidence="10">B36_G15</strain>
    </source>
</reference>
<dbReference type="InterPro" id="IPR036876">
    <property type="entry name" value="UVR_dom_sf"/>
</dbReference>
<dbReference type="PROSITE" id="PS50164">
    <property type="entry name" value="GIY_YIG"/>
    <property type="match status" value="1"/>
</dbReference>
<dbReference type="InterPro" id="IPR010994">
    <property type="entry name" value="RuvA_2-like"/>
</dbReference>
<dbReference type="SUPFAM" id="SSF46600">
    <property type="entry name" value="C-terminal UvrC-binding domain of UvrB"/>
    <property type="match status" value="1"/>
</dbReference>
<evidence type="ECO:0000256" key="2">
    <source>
        <dbReference type="ARBA" id="ARBA00022763"/>
    </source>
</evidence>
<dbReference type="SMART" id="SM00465">
    <property type="entry name" value="GIYc"/>
    <property type="match status" value="1"/>
</dbReference>
<evidence type="ECO:0000256" key="4">
    <source>
        <dbReference type="ARBA" id="ARBA00022881"/>
    </source>
</evidence>
<proteinExistence type="inferred from homology"/>
<dbReference type="GO" id="GO:0009380">
    <property type="term" value="C:excinuclease repair complex"/>
    <property type="evidence" value="ECO:0007669"/>
    <property type="project" value="InterPro"/>
</dbReference>
<dbReference type="Proteomes" id="UP000268469">
    <property type="component" value="Unassembled WGS sequence"/>
</dbReference>
<keyword evidence="1 6" id="KW-0963">Cytoplasm</keyword>
<keyword evidence="3 6" id="KW-0228">DNA excision</keyword>
<dbReference type="Gene3D" id="1.10.150.20">
    <property type="entry name" value="5' to 3' exonuclease, C-terminal subdomain"/>
    <property type="match status" value="1"/>
</dbReference>
<feature type="domain" description="GIY-YIG" evidence="8">
    <location>
        <begin position="14"/>
        <end position="90"/>
    </location>
</feature>
<dbReference type="InterPro" id="IPR001943">
    <property type="entry name" value="UVR_dom"/>
</dbReference>
<dbReference type="CDD" id="cd10434">
    <property type="entry name" value="GIY-YIG_UvrC_Cho"/>
    <property type="match status" value="1"/>
</dbReference>
<accession>A0A660SJG6</accession>
<comment type="function">
    <text evidence="6">The UvrABC repair system catalyzes the recognition and processing of DNA lesions. UvrC both incises the 5' and 3' sides of the lesion. The N-terminal half is responsible for the 3' incision and the C-terminal half is responsible for the 5' incision.</text>
</comment>
<evidence type="ECO:0000259" key="8">
    <source>
        <dbReference type="PROSITE" id="PS50164"/>
    </source>
</evidence>
<dbReference type="SUPFAM" id="SSF47781">
    <property type="entry name" value="RuvA domain 2-like"/>
    <property type="match status" value="1"/>
</dbReference>
<dbReference type="InterPro" id="IPR004791">
    <property type="entry name" value="UvrC"/>
</dbReference>
<dbReference type="Pfam" id="PF22920">
    <property type="entry name" value="UvrC_RNaseH"/>
    <property type="match status" value="1"/>
</dbReference>
<gene>
    <name evidence="6" type="primary">uvrC</name>
    <name evidence="10" type="ORF">DRP53_03205</name>
</gene>
<keyword evidence="6" id="KW-0742">SOS response</keyword>
<dbReference type="SMART" id="SM00278">
    <property type="entry name" value="HhH1"/>
    <property type="match status" value="2"/>
</dbReference>
<dbReference type="SUPFAM" id="SSF82771">
    <property type="entry name" value="GIY-YIG endonuclease"/>
    <property type="match status" value="1"/>
</dbReference>
<dbReference type="InterPro" id="IPR050066">
    <property type="entry name" value="UvrABC_protein_C"/>
</dbReference>
<evidence type="ECO:0000259" key="7">
    <source>
        <dbReference type="PROSITE" id="PS50151"/>
    </source>
</evidence>
<comment type="subcellular location">
    <subcellularLocation>
        <location evidence="6">Cytoplasm</location>
    </subcellularLocation>
</comment>
<dbReference type="Pfam" id="PF02151">
    <property type="entry name" value="UVR"/>
    <property type="match status" value="1"/>
</dbReference>
<dbReference type="Gene3D" id="4.10.860.10">
    <property type="entry name" value="UVR domain"/>
    <property type="match status" value="1"/>
</dbReference>
<dbReference type="InterPro" id="IPR000305">
    <property type="entry name" value="GIY-YIG_endonuc"/>
</dbReference>
<keyword evidence="4 6" id="KW-0267">Excision nuclease</keyword>
<dbReference type="InterPro" id="IPR001162">
    <property type="entry name" value="UvrC_RNase_H_dom"/>
</dbReference>
<dbReference type="InterPro" id="IPR003583">
    <property type="entry name" value="Hlx-hairpin-Hlx_DNA-bd_motif"/>
</dbReference>
<feature type="domain" description="UVR" evidence="7">
    <location>
        <begin position="201"/>
        <end position="236"/>
    </location>
</feature>
<dbReference type="PANTHER" id="PTHR30562">
    <property type="entry name" value="UVRC/OXIDOREDUCTASE"/>
    <property type="match status" value="1"/>
</dbReference>
<dbReference type="InterPro" id="IPR038476">
    <property type="entry name" value="UvrC_RNase_H_dom_sf"/>
</dbReference>
<keyword evidence="5 6" id="KW-0234">DNA repair</keyword>
<keyword evidence="2 6" id="KW-0227">DNA damage</keyword>
<feature type="domain" description="UvrC family homology region profile" evidence="9">
    <location>
        <begin position="252"/>
        <end position="468"/>
    </location>
</feature>
<protein>
    <recommendedName>
        <fullName evidence="6">UvrABC system protein C</fullName>
        <shortName evidence="6">Protein UvrC</shortName>
    </recommendedName>
    <alternativeName>
        <fullName evidence="6">Excinuclease ABC subunit C</fullName>
    </alternativeName>
</protein>
<dbReference type="HAMAP" id="MF_00203">
    <property type="entry name" value="UvrC"/>
    <property type="match status" value="1"/>
</dbReference>
<dbReference type="GO" id="GO:0005737">
    <property type="term" value="C:cytoplasm"/>
    <property type="evidence" value="ECO:0007669"/>
    <property type="project" value="UniProtKB-SubCell"/>
</dbReference>
<name>A0A660SJG6_UNCW3</name>
<comment type="similarity">
    <text evidence="6">Belongs to the UvrC family.</text>
</comment>
<evidence type="ECO:0000256" key="5">
    <source>
        <dbReference type="ARBA" id="ARBA00023204"/>
    </source>
</evidence>
<comment type="subunit">
    <text evidence="6">Interacts with UvrB in an incision complex.</text>
</comment>
<comment type="caution">
    <text evidence="10">The sequence shown here is derived from an EMBL/GenBank/DDBJ whole genome shotgun (WGS) entry which is preliminary data.</text>
</comment>
<dbReference type="AlphaFoldDB" id="A0A660SJG6"/>
<dbReference type="InterPro" id="IPR047296">
    <property type="entry name" value="GIY-YIG_UvrC_Cho"/>
</dbReference>
<dbReference type="PANTHER" id="PTHR30562:SF1">
    <property type="entry name" value="UVRABC SYSTEM PROTEIN C"/>
    <property type="match status" value="1"/>
</dbReference>
<evidence type="ECO:0000256" key="3">
    <source>
        <dbReference type="ARBA" id="ARBA00022769"/>
    </source>
</evidence>
<dbReference type="PROSITE" id="PS50151">
    <property type="entry name" value="UVR"/>
    <property type="match status" value="1"/>
</dbReference>
<evidence type="ECO:0000256" key="6">
    <source>
        <dbReference type="HAMAP-Rule" id="MF_00203"/>
    </source>
</evidence>
<dbReference type="Gene3D" id="3.30.420.340">
    <property type="entry name" value="UvrC, RNAse H endonuclease domain"/>
    <property type="match status" value="1"/>
</dbReference>